<dbReference type="AlphaFoldDB" id="A0A9X9IMC4"/>
<dbReference type="InterPro" id="IPR042278">
    <property type="entry name" value="Mfa-like_1_N"/>
</dbReference>
<evidence type="ECO:0000313" key="1">
    <source>
        <dbReference type="EMBL" id="UVO89616.1"/>
    </source>
</evidence>
<dbReference type="CDD" id="cd13121">
    <property type="entry name" value="BF2867_like_C"/>
    <property type="match status" value="1"/>
</dbReference>
<protein>
    <submittedName>
        <fullName evidence="1">Fimbrillin family protein</fullName>
    </submittedName>
</protein>
<evidence type="ECO:0000313" key="2">
    <source>
        <dbReference type="Proteomes" id="UP001058403"/>
    </source>
</evidence>
<accession>A0A9X9IMC4</accession>
<dbReference type="CDD" id="cd13120">
    <property type="entry name" value="BF2867_like_N"/>
    <property type="match status" value="1"/>
</dbReference>
<proteinExistence type="predicted"/>
<dbReference type="Gene3D" id="2.60.40.2620">
    <property type="entry name" value="Fimbrillin-like"/>
    <property type="match status" value="1"/>
</dbReference>
<sequence>MHMRRFIFLSGRADLSRLLPFVFVAGIFCLSSCEDDLERDKTSTSISFTPEIQAGWDPLARSMTGTDMPRGSVSPLQGGRTPLYLHTLYTDSIAVSSFSKGKDAAVRMTRAARVSAENMYDHFGVSAYAYTGDWDESRTTPNYFYNATASKSGSDYTLSSAYYWPGASYKMRFFAYAPKGNARYVFSGQGQAGSPRISVTVPEEVSQQEDLLVARSSELGGNSNTAVALTFNHALTAVRFVCGNDMRGGTVKSVSLKNVYSKGTYNMGTQSWSNVGSPATFSQTLDKVTTGTADEALTSEAQTFMMLPQQLPEDAQIEVLFTDDTHTDHTLTADIKGSEWPMGKTVTYKISSSSLNWTYTLDVTALADFTYAGGTQQYRVTSYRQNAQGEKEAAEWTAQYAEDGTTWTDTKPGWLTTFTASGTGGDSAQPCDATVEAQTGISNDFHTAALKAATAKGSETTPYNLSSSTGGSSVENTANCYVVSAPGHYSLPLVYGNAIKNAATNVSAYTSTATGTNILNPFINHAGNGITDPYIANNNGCTPAKAELVWQDAMNLVTDIEYNAGSNGGNISFKVDRSSIRQGNAVIAIKDASDAILWSWHVWVTDEDINDVIEITNHQNVKYNFMPVNLGQCDGNTITYVERSCKVKFTAGDQSKEITIKQLANVIATGDNHPYYEWGRKDPFYPSNGMDNTTKTWYDKEGIPSTDNPAKANLSTGAACIKNYILKPNVMHATNTADKLFLNLWSANNSSVSFSDLSVTIKTIYDPCPVGFRLPVSYCFSGFTTTGESVESTSEINGFYDDNRIGWCLYTDATRSRTIFFPSTGWRNYVTSAVKGVNVWGYYWYGIPYDMQDAQGMDIGKEYLRNRNKTHRAFAGSIRPCSD</sequence>
<reference evidence="1" key="1">
    <citation type="submission" date="2022-08" db="EMBL/GenBank/DDBJ databases">
        <title>Genome Sequencing of Bacteroides fragilis Group Isolates with Nanopore Technology.</title>
        <authorList>
            <person name="Tisza M.J."/>
            <person name="Smith D."/>
            <person name="Dekker J.P."/>
        </authorList>
    </citation>
    <scope>NUCLEOTIDE SEQUENCE</scope>
    <source>
        <strain evidence="1">BFG-49</strain>
    </source>
</reference>
<name>A0A9X9IMC4_BACFG</name>
<dbReference type="Proteomes" id="UP001058403">
    <property type="component" value="Chromosome"/>
</dbReference>
<organism evidence="1 2">
    <name type="scientific">Bacteroides fragilis</name>
    <dbReference type="NCBI Taxonomy" id="817"/>
    <lineage>
        <taxon>Bacteria</taxon>
        <taxon>Pseudomonadati</taxon>
        <taxon>Bacteroidota</taxon>
        <taxon>Bacteroidia</taxon>
        <taxon>Bacteroidales</taxon>
        <taxon>Bacteroidaceae</taxon>
        <taxon>Bacteroides</taxon>
    </lineage>
</organism>
<gene>
    <name evidence="1" type="ORF">NXW39_20100</name>
</gene>
<dbReference type="EMBL" id="CP103070">
    <property type="protein sequence ID" value="UVO89616.1"/>
    <property type="molecule type" value="Genomic_DNA"/>
</dbReference>